<evidence type="ECO:0000313" key="2">
    <source>
        <dbReference type="Proteomes" id="UP000821845"/>
    </source>
</evidence>
<evidence type="ECO:0000313" key="1">
    <source>
        <dbReference type="EMBL" id="KAH6926722.1"/>
    </source>
</evidence>
<dbReference type="Proteomes" id="UP000821845">
    <property type="component" value="Chromosome 7"/>
</dbReference>
<sequence>MEGVLADKLMQEPAVSLCFHKDVFMRENFSVDTFVSEHRKRASLEKLRDDLVVHLKFLRSSMIKLINKDYADFVNLSANLDANASFEAALTRAKTELAARRAVQEKKALLHQAIAVSKSVDKIERLLPSPERMDRWTNEQVEQVAIEVNQVLFYLSKCKQVKLAGALAERVNAVTELLQRHLEDSFLRGLKIDSQAELSSVLRIYATLDRVEAVEELFRKCIVAPALDEMVTEKVVQEVGLDGIYNQVMMFVSTRCQTLLDLTLGAASVAETNASGYAFLDRAILPQLVLMLEERLPWVFNAGDPDSFQRRFSASIAFLERLERLCHNVSQVENLRAQPCYVRFMAKWNLAIYFQIRFQEIASQVESAITQPSQRSKGDEFLLSCHEALWHALCRCWDEDVFLAPLSHRFWKLTLQLLARHRGWLQQFANRPGAGEETSSVPEAGDSEDGCDASVDLANPQGPILFVMLHCDVQNVASKLGSLLTGTVQPRLQQTGFTEFHLLKEGLGESSQLLVSLAPSISARLVSDVAKACCVLLKMVPDIPRLYRRTNREVPSKPSSYVQQILLPLATLKDVGSQNPSLSWDPEWTASILEEVTKQ</sequence>
<reference evidence="1" key="1">
    <citation type="submission" date="2020-05" db="EMBL/GenBank/DDBJ databases">
        <title>Large-scale comparative analyses of tick genomes elucidate their genetic diversity and vector capacities.</title>
        <authorList>
            <person name="Jia N."/>
            <person name="Wang J."/>
            <person name="Shi W."/>
            <person name="Du L."/>
            <person name="Sun Y."/>
            <person name="Zhan W."/>
            <person name="Jiang J."/>
            <person name="Wang Q."/>
            <person name="Zhang B."/>
            <person name="Ji P."/>
            <person name="Sakyi L.B."/>
            <person name="Cui X."/>
            <person name="Yuan T."/>
            <person name="Jiang B."/>
            <person name="Yang W."/>
            <person name="Lam T.T.-Y."/>
            <person name="Chang Q."/>
            <person name="Ding S."/>
            <person name="Wang X."/>
            <person name="Zhu J."/>
            <person name="Ruan X."/>
            <person name="Zhao L."/>
            <person name="Wei J."/>
            <person name="Que T."/>
            <person name="Du C."/>
            <person name="Cheng J."/>
            <person name="Dai P."/>
            <person name="Han X."/>
            <person name="Huang E."/>
            <person name="Gao Y."/>
            <person name="Liu J."/>
            <person name="Shao H."/>
            <person name="Ye R."/>
            <person name="Li L."/>
            <person name="Wei W."/>
            <person name="Wang X."/>
            <person name="Wang C."/>
            <person name="Yang T."/>
            <person name="Huo Q."/>
            <person name="Li W."/>
            <person name="Guo W."/>
            <person name="Chen H."/>
            <person name="Zhou L."/>
            <person name="Ni X."/>
            <person name="Tian J."/>
            <person name="Zhou Y."/>
            <person name="Sheng Y."/>
            <person name="Liu T."/>
            <person name="Pan Y."/>
            <person name="Xia L."/>
            <person name="Li J."/>
            <person name="Zhao F."/>
            <person name="Cao W."/>
        </authorList>
    </citation>
    <scope>NUCLEOTIDE SEQUENCE</scope>
    <source>
        <strain evidence="1">Hyas-2018</strain>
    </source>
</reference>
<accession>A0ACB7S0P9</accession>
<keyword evidence="2" id="KW-1185">Reference proteome</keyword>
<comment type="caution">
    <text evidence="1">The sequence shown here is derived from an EMBL/GenBank/DDBJ whole genome shotgun (WGS) entry which is preliminary data.</text>
</comment>
<proteinExistence type="predicted"/>
<gene>
    <name evidence="1" type="ORF">HPB50_021241</name>
</gene>
<name>A0ACB7S0P9_HYAAI</name>
<dbReference type="EMBL" id="CM023487">
    <property type="protein sequence ID" value="KAH6926722.1"/>
    <property type="molecule type" value="Genomic_DNA"/>
</dbReference>
<organism evidence="1 2">
    <name type="scientific">Hyalomma asiaticum</name>
    <name type="common">Tick</name>
    <dbReference type="NCBI Taxonomy" id="266040"/>
    <lineage>
        <taxon>Eukaryota</taxon>
        <taxon>Metazoa</taxon>
        <taxon>Ecdysozoa</taxon>
        <taxon>Arthropoda</taxon>
        <taxon>Chelicerata</taxon>
        <taxon>Arachnida</taxon>
        <taxon>Acari</taxon>
        <taxon>Parasitiformes</taxon>
        <taxon>Ixodida</taxon>
        <taxon>Ixodoidea</taxon>
        <taxon>Ixodidae</taxon>
        <taxon>Hyalomminae</taxon>
        <taxon>Hyalomma</taxon>
    </lineage>
</organism>
<protein>
    <submittedName>
        <fullName evidence="1">Uncharacterized protein</fullName>
    </submittedName>
</protein>